<sequence length="105" mass="12026">MRLQWRANRQRRFKQAGITEPAVSVVETDSFLLWKQELGISKANTRLSGRNNGDYLVSISVPLFSVNLNRAVVTSAIQFRGGETVVYQRVKSVWKRQAIISSWEE</sequence>
<dbReference type="EMBL" id="CP032317">
    <property type="protein sequence ID" value="AYA38553.1"/>
    <property type="molecule type" value="Genomic_DNA"/>
</dbReference>
<evidence type="ECO:0000313" key="1">
    <source>
        <dbReference type="EMBL" id="AYA38553.1"/>
    </source>
</evidence>
<gene>
    <name evidence="1" type="ORF">D3Y59_16770</name>
</gene>
<dbReference type="Proteomes" id="UP000262802">
    <property type="component" value="Chromosome"/>
</dbReference>
<dbReference type="AlphaFoldDB" id="A0A3B7R554"/>
<keyword evidence="2" id="KW-1185">Reference proteome</keyword>
<name>A0A3B7R554_9BACT</name>
<protein>
    <submittedName>
        <fullName evidence="1">Uncharacterized protein</fullName>
    </submittedName>
</protein>
<dbReference type="KEGG" id="hyh:D3Y59_16770"/>
<organism evidence="1 2">
    <name type="scientific">Hymenobacter oligotrophus</name>
    <dbReference type="NCBI Taxonomy" id="2319843"/>
    <lineage>
        <taxon>Bacteria</taxon>
        <taxon>Pseudomonadati</taxon>
        <taxon>Bacteroidota</taxon>
        <taxon>Cytophagia</taxon>
        <taxon>Cytophagales</taxon>
        <taxon>Hymenobacteraceae</taxon>
        <taxon>Hymenobacter</taxon>
    </lineage>
</organism>
<proteinExistence type="predicted"/>
<accession>A0A3B7R554</accession>
<evidence type="ECO:0000313" key="2">
    <source>
        <dbReference type="Proteomes" id="UP000262802"/>
    </source>
</evidence>
<reference evidence="1 2" key="1">
    <citation type="submission" date="2018-09" db="EMBL/GenBank/DDBJ databases">
        <title>Hymenobacter medium sp. nov., isolated from R2A medium.</title>
        <authorList>
            <person name="Yingchao G."/>
        </authorList>
    </citation>
    <scope>NUCLEOTIDE SEQUENCE [LARGE SCALE GENOMIC DNA]</scope>
    <source>
        <strain evidence="2">sh-6</strain>
    </source>
</reference>